<feature type="domain" description="HPP transmembrane region" evidence="3">
    <location>
        <begin position="47"/>
        <end position="212"/>
    </location>
</feature>
<evidence type="ECO:0000259" key="3">
    <source>
        <dbReference type="Pfam" id="PF04982"/>
    </source>
</evidence>
<evidence type="ECO:0000313" key="4">
    <source>
        <dbReference type="EMBL" id="KAL1642103.1"/>
    </source>
</evidence>
<dbReference type="PANTHER" id="PTHR33741">
    <property type="entry name" value="TRANSMEMBRANE PROTEIN DDB_G0269096-RELATED"/>
    <property type="match status" value="1"/>
</dbReference>
<accession>A0ABR3TQN8</accession>
<dbReference type="InterPro" id="IPR058581">
    <property type="entry name" value="TM_HPP"/>
</dbReference>
<dbReference type="PANTHER" id="PTHR33741:SF5">
    <property type="entry name" value="TRANSMEMBRANE PROTEIN DDB_G0269096-RELATED"/>
    <property type="match status" value="1"/>
</dbReference>
<evidence type="ECO:0000313" key="5">
    <source>
        <dbReference type="Proteomes" id="UP001521184"/>
    </source>
</evidence>
<feature type="transmembrane region" description="Helical" evidence="2">
    <location>
        <begin position="111"/>
        <end position="130"/>
    </location>
</feature>
<dbReference type="EMBL" id="JAKEKT020000035">
    <property type="protein sequence ID" value="KAL1642103.1"/>
    <property type="molecule type" value="Genomic_DNA"/>
</dbReference>
<reference evidence="4 5" key="1">
    <citation type="journal article" date="2023" name="Plant Dis.">
        <title>First Report of Diplodia intermedia Causing Canker and Dieback Diseases on Apple Trees in Canada.</title>
        <authorList>
            <person name="Ellouze W."/>
            <person name="Ilyukhin E."/>
            <person name="Sulman M."/>
            <person name="Ali S."/>
        </authorList>
    </citation>
    <scope>NUCLEOTIDE SEQUENCE [LARGE SCALE GENOMIC DNA]</scope>
    <source>
        <strain evidence="4 5">M45-28</strain>
    </source>
</reference>
<feature type="transmembrane region" description="Helical" evidence="2">
    <location>
        <begin position="50"/>
        <end position="71"/>
    </location>
</feature>
<feature type="compositionally biased region" description="Basic and acidic residues" evidence="1">
    <location>
        <begin position="240"/>
        <end position="261"/>
    </location>
</feature>
<keyword evidence="2" id="KW-0472">Membrane</keyword>
<dbReference type="Pfam" id="PF04982">
    <property type="entry name" value="TM_HPP"/>
    <property type="match status" value="1"/>
</dbReference>
<name>A0ABR3TQN8_9PEZI</name>
<proteinExistence type="predicted"/>
<feature type="transmembrane region" description="Helical" evidence="2">
    <location>
        <begin position="183"/>
        <end position="203"/>
    </location>
</feature>
<protein>
    <recommendedName>
        <fullName evidence="3">HPP transmembrane region domain-containing protein</fullName>
    </recommendedName>
</protein>
<evidence type="ECO:0000256" key="2">
    <source>
        <dbReference type="SAM" id="Phobius"/>
    </source>
</evidence>
<dbReference type="InterPro" id="IPR007065">
    <property type="entry name" value="HPP"/>
</dbReference>
<keyword evidence="5" id="KW-1185">Reference proteome</keyword>
<keyword evidence="2" id="KW-0812">Transmembrane</keyword>
<comment type="caution">
    <text evidence="4">The sequence shown here is derived from an EMBL/GenBank/DDBJ whole genome shotgun (WGS) entry which is preliminary data.</text>
</comment>
<feature type="region of interest" description="Disordered" evidence="1">
    <location>
        <begin position="299"/>
        <end position="339"/>
    </location>
</feature>
<keyword evidence="2" id="KW-1133">Transmembrane helix</keyword>
<feature type="region of interest" description="Disordered" evidence="1">
    <location>
        <begin position="227"/>
        <end position="261"/>
    </location>
</feature>
<feature type="compositionally biased region" description="Low complexity" evidence="1">
    <location>
        <begin position="301"/>
        <end position="315"/>
    </location>
</feature>
<evidence type="ECO:0000256" key="1">
    <source>
        <dbReference type="SAM" id="MobiDB-lite"/>
    </source>
</evidence>
<sequence length="339" mass="36709">MKLPAAKDVHFDIDQYLNRFVPRNRIHRLPKPLSRFLGYREKPAPPIGNIIQATWALVGAFCGLTVVTAVYKFGPGIAKYNPPVIVASLGAAAVLNYNVITTPLAQPRNAVLGNTLAALTGVCIAKLFMLDDDGSSFDAYRWLAGPLCCGCASWAMTMTNTVYPPGGATAILAATDPAVGALGWVFVPLVLLGSVLMVGVALVTNNLQRRYPVYWWTAEDVGRKRAAAAARDGEGEDVEGVGRGDEKRAREELGVEEREEREERRIVITEDRIFVPEGFHFGVVDARFVELLRARLRGNDGSSPAVPPSESEAGSNGTDLASSRDILPSLKSQKSCEER</sequence>
<organism evidence="4 5">
    <name type="scientific">Diplodia intermedia</name>
    <dbReference type="NCBI Taxonomy" id="856260"/>
    <lineage>
        <taxon>Eukaryota</taxon>
        <taxon>Fungi</taxon>
        <taxon>Dikarya</taxon>
        <taxon>Ascomycota</taxon>
        <taxon>Pezizomycotina</taxon>
        <taxon>Dothideomycetes</taxon>
        <taxon>Dothideomycetes incertae sedis</taxon>
        <taxon>Botryosphaeriales</taxon>
        <taxon>Botryosphaeriaceae</taxon>
        <taxon>Diplodia</taxon>
    </lineage>
</organism>
<gene>
    <name evidence="4" type="ORF">SLS58_005693</name>
</gene>
<dbReference type="Proteomes" id="UP001521184">
    <property type="component" value="Unassembled WGS sequence"/>
</dbReference>
<feature type="transmembrane region" description="Helical" evidence="2">
    <location>
        <begin position="83"/>
        <end position="105"/>
    </location>
</feature>